<gene>
    <name evidence="1" type="ORF">Pfra01_001083000</name>
</gene>
<dbReference type="AlphaFoldDB" id="A0A9W7CRX8"/>
<evidence type="ECO:0000313" key="1">
    <source>
        <dbReference type="EMBL" id="GMF38049.1"/>
    </source>
</evidence>
<dbReference type="OrthoDB" id="126522at2759"/>
<dbReference type="EMBL" id="BSXT01001071">
    <property type="protein sequence ID" value="GMF38049.1"/>
    <property type="molecule type" value="Genomic_DNA"/>
</dbReference>
<comment type="caution">
    <text evidence="1">The sequence shown here is derived from an EMBL/GenBank/DDBJ whole genome shotgun (WGS) entry which is preliminary data.</text>
</comment>
<proteinExistence type="predicted"/>
<dbReference type="Proteomes" id="UP001165121">
    <property type="component" value="Unassembled WGS sequence"/>
</dbReference>
<accession>A0A9W7CRX8</accession>
<name>A0A9W7CRX8_9STRA</name>
<organism evidence="1 2">
    <name type="scientific">Phytophthora fragariaefolia</name>
    <dbReference type="NCBI Taxonomy" id="1490495"/>
    <lineage>
        <taxon>Eukaryota</taxon>
        <taxon>Sar</taxon>
        <taxon>Stramenopiles</taxon>
        <taxon>Oomycota</taxon>
        <taxon>Peronosporomycetes</taxon>
        <taxon>Peronosporales</taxon>
        <taxon>Peronosporaceae</taxon>
        <taxon>Phytophthora</taxon>
    </lineage>
</organism>
<sequence length="315" mass="35587">MHKTRPASIPRGSFLFSRSATVPAMIPCLWWDRKPVYHLCTGSVMTASTIERKIKRVGALQVGCPQSLHDYRSWIGGVDRHDQLRLQSYSLQMSTRFTKCCKALFLGFLDLALVNAFLSHKEAAKIKGTVAMPRTEWFAVLQNQLLQPRAEVFAGVQAIPPASCHKRRRTPVRLTHALQQTEDWVTVSGVQMRRNRSCKDCALLRTEKKKSYATTYFCERCSIDDAMCWLCNKIHRDFKGVPKTCIGIWHENFGAGKIFQPSWGNELCCVGLSRTQESARRPGGNCSSAMREETRVRAATMATMKAVVMGRLRAI</sequence>
<dbReference type="PANTHER" id="PTHR46599:SF3">
    <property type="entry name" value="PIGGYBAC TRANSPOSABLE ELEMENT-DERIVED PROTEIN 4"/>
    <property type="match status" value="1"/>
</dbReference>
<keyword evidence="2" id="KW-1185">Reference proteome</keyword>
<protein>
    <submittedName>
        <fullName evidence="1">Unnamed protein product</fullName>
    </submittedName>
</protein>
<dbReference type="PANTHER" id="PTHR46599">
    <property type="entry name" value="PIGGYBAC TRANSPOSABLE ELEMENT-DERIVED PROTEIN 4"/>
    <property type="match status" value="1"/>
</dbReference>
<reference evidence="1" key="1">
    <citation type="submission" date="2023-04" db="EMBL/GenBank/DDBJ databases">
        <title>Phytophthora fragariaefolia NBRC 109709.</title>
        <authorList>
            <person name="Ichikawa N."/>
            <person name="Sato H."/>
            <person name="Tonouchi N."/>
        </authorList>
    </citation>
    <scope>NUCLEOTIDE SEQUENCE</scope>
    <source>
        <strain evidence="1">NBRC 109709</strain>
    </source>
</reference>
<evidence type="ECO:0000313" key="2">
    <source>
        <dbReference type="Proteomes" id="UP001165121"/>
    </source>
</evidence>